<dbReference type="EMBL" id="CP025746">
    <property type="protein sequence ID" value="QAA32833.1"/>
    <property type="molecule type" value="Genomic_DNA"/>
</dbReference>
<accession>A0A3R5TGC9</accession>
<dbReference type="InterPro" id="IPR011706">
    <property type="entry name" value="Cu-oxidase_C"/>
</dbReference>
<dbReference type="InterPro" id="IPR001117">
    <property type="entry name" value="Cu-oxidase_2nd"/>
</dbReference>
<proteinExistence type="inferred from homology"/>
<comment type="similarity">
    <text evidence="1">Belongs to the multicopper oxidase family.</text>
</comment>
<dbReference type="InterPro" id="IPR011707">
    <property type="entry name" value="Cu-oxidase-like_N"/>
</dbReference>
<dbReference type="KEGG" id="cmah:C1I91_14930"/>
<evidence type="ECO:0000313" key="8">
    <source>
        <dbReference type="Proteomes" id="UP000286268"/>
    </source>
</evidence>
<dbReference type="Proteomes" id="UP000286268">
    <property type="component" value="Chromosome"/>
</dbReference>
<dbReference type="RefSeq" id="WP_128213572.1">
    <property type="nucleotide sequence ID" value="NZ_CP025746.1"/>
</dbReference>
<evidence type="ECO:0000256" key="3">
    <source>
        <dbReference type="ARBA" id="ARBA00023002"/>
    </source>
</evidence>
<evidence type="ECO:0000259" key="5">
    <source>
        <dbReference type="Pfam" id="PF07731"/>
    </source>
</evidence>
<dbReference type="CDD" id="cd13867">
    <property type="entry name" value="CuRO_2_CueO_FtsP"/>
    <property type="match status" value="1"/>
</dbReference>
<evidence type="ECO:0000259" key="6">
    <source>
        <dbReference type="Pfam" id="PF07732"/>
    </source>
</evidence>
<dbReference type="GO" id="GO:0005507">
    <property type="term" value="F:copper ion binding"/>
    <property type="evidence" value="ECO:0007669"/>
    <property type="project" value="InterPro"/>
</dbReference>
<protein>
    <submittedName>
        <fullName evidence="7">Copper oxidase</fullName>
    </submittedName>
</protein>
<feature type="domain" description="Plastocyanin-like" evidence="5">
    <location>
        <begin position="367"/>
        <end position="479"/>
    </location>
</feature>
<dbReference type="InterPro" id="IPR045087">
    <property type="entry name" value="Cu-oxidase_fam"/>
</dbReference>
<dbReference type="Gene3D" id="2.60.40.420">
    <property type="entry name" value="Cupredoxins - blue copper proteins"/>
    <property type="match status" value="3"/>
</dbReference>
<dbReference type="Pfam" id="PF07732">
    <property type="entry name" value="Cu-oxidase_3"/>
    <property type="match status" value="1"/>
</dbReference>
<keyword evidence="3" id="KW-0560">Oxidoreductase</keyword>
<evidence type="ECO:0000313" key="7">
    <source>
        <dbReference type="EMBL" id="QAA32833.1"/>
    </source>
</evidence>
<dbReference type="CDD" id="cd13890">
    <property type="entry name" value="CuRO_3_CueO_FtsP"/>
    <property type="match status" value="1"/>
</dbReference>
<organism evidence="7 8">
    <name type="scientific">Clostridium manihotivorum</name>
    <dbReference type="NCBI Taxonomy" id="2320868"/>
    <lineage>
        <taxon>Bacteria</taxon>
        <taxon>Bacillati</taxon>
        <taxon>Bacillota</taxon>
        <taxon>Clostridia</taxon>
        <taxon>Eubacteriales</taxon>
        <taxon>Clostridiaceae</taxon>
        <taxon>Clostridium</taxon>
    </lineage>
</organism>
<dbReference type="AlphaFoldDB" id="A0A3R5TGC9"/>
<dbReference type="Pfam" id="PF07731">
    <property type="entry name" value="Cu-oxidase_2"/>
    <property type="match status" value="1"/>
</dbReference>
<reference evidence="7 8" key="1">
    <citation type="submission" date="2018-01" db="EMBL/GenBank/DDBJ databases">
        <title>Genome Sequencing and Assembly of Anaerobacter polyendosporus strain CT4.</title>
        <authorList>
            <person name="Tachaapaikoon C."/>
            <person name="Sutheeworapong S."/>
            <person name="Jenjaroenpun P."/>
            <person name="Wongsurawat T."/>
            <person name="Nookeaw I."/>
            <person name="Cheawchanlertfa P."/>
            <person name="Kosugi A."/>
            <person name="Cheevadhanarak S."/>
            <person name="Ratanakhanokchai K."/>
        </authorList>
    </citation>
    <scope>NUCLEOTIDE SEQUENCE [LARGE SCALE GENOMIC DNA]</scope>
    <source>
        <strain evidence="7 8">CT4</strain>
    </source>
</reference>
<dbReference type="Pfam" id="PF00394">
    <property type="entry name" value="Cu-oxidase"/>
    <property type="match status" value="1"/>
</dbReference>
<dbReference type="PANTHER" id="PTHR48267">
    <property type="entry name" value="CUPREDOXIN SUPERFAMILY PROTEIN"/>
    <property type="match status" value="1"/>
</dbReference>
<evidence type="ECO:0000259" key="4">
    <source>
        <dbReference type="Pfam" id="PF00394"/>
    </source>
</evidence>
<name>A0A3R5TGC9_9CLOT</name>
<dbReference type="PROSITE" id="PS00080">
    <property type="entry name" value="MULTICOPPER_OXIDASE2"/>
    <property type="match status" value="1"/>
</dbReference>
<dbReference type="SUPFAM" id="SSF49503">
    <property type="entry name" value="Cupredoxins"/>
    <property type="match status" value="3"/>
</dbReference>
<dbReference type="CDD" id="cd04232">
    <property type="entry name" value="CuRO_1_CueO_FtsP"/>
    <property type="match status" value="1"/>
</dbReference>
<gene>
    <name evidence="7" type="ORF">C1I91_14930</name>
</gene>
<dbReference type="GO" id="GO:0016491">
    <property type="term" value="F:oxidoreductase activity"/>
    <property type="evidence" value="ECO:0007669"/>
    <property type="project" value="UniProtKB-KW"/>
</dbReference>
<keyword evidence="8" id="KW-1185">Reference proteome</keyword>
<sequence>MKTKNKWITVLIISVFLLVGYSVLAITRIRAGVNFQNTIKGSISSTNEENKLPIPPILEDLNPGDNIADFRLNVQKSSKEFIKGKSSETYGYNSDFLGPVIRVKRGDQVNVSVSNSLDEATTLHWHGLELPGRVDGNVQQSFMPSETYNATFVIDQPAATLWYHPHLLHKTGEQVYKGLAGLFLIEDDVSNNLDIPKKYGENDIPIVVQDRRFSSDGSLVYANSMADMMNGMIGDVVLINGAINPTLDVKTEKVRLRLLNGSNARVYQFSFSDNNKFYQIATDGGFLEAPVETNELILAPAERAEIIVDFSKYKVGDKITLKSNNANLMNFKVTESSNDTSILPKQLTKISKIPTESATVTRTFSFQGMGRGVNINGKQMNMDRIDERVRYGATEIWQIKNDTMHMMHPFHAHGVQFLILDRNGKKPPANEQGFKDTIAVAPGETVKAITTFRYKGIFMYHCHILEHEDLGMMGQFLVE</sequence>
<evidence type="ECO:0000256" key="1">
    <source>
        <dbReference type="ARBA" id="ARBA00010609"/>
    </source>
</evidence>
<dbReference type="OrthoDB" id="9757546at2"/>
<dbReference type="PANTHER" id="PTHR48267:SF1">
    <property type="entry name" value="BILIRUBIN OXIDASE"/>
    <property type="match status" value="1"/>
</dbReference>
<dbReference type="InterPro" id="IPR002355">
    <property type="entry name" value="Cu_oxidase_Cu_BS"/>
</dbReference>
<dbReference type="InterPro" id="IPR008972">
    <property type="entry name" value="Cupredoxin"/>
</dbReference>
<feature type="domain" description="Plastocyanin-like" evidence="4">
    <location>
        <begin position="228"/>
        <end position="312"/>
    </location>
</feature>
<keyword evidence="2" id="KW-0479">Metal-binding</keyword>
<evidence type="ECO:0000256" key="2">
    <source>
        <dbReference type="ARBA" id="ARBA00022723"/>
    </source>
</evidence>
<feature type="domain" description="Plastocyanin-like" evidence="6">
    <location>
        <begin position="74"/>
        <end position="188"/>
    </location>
</feature>